<organism evidence="8 9">
    <name type="scientific">Flavobacterium enshiense DK69</name>
    <dbReference type="NCBI Taxonomy" id="1107311"/>
    <lineage>
        <taxon>Bacteria</taxon>
        <taxon>Pseudomonadati</taxon>
        <taxon>Bacteroidota</taxon>
        <taxon>Flavobacteriia</taxon>
        <taxon>Flavobacteriales</taxon>
        <taxon>Flavobacteriaceae</taxon>
        <taxon>Flavobacterium</taxon>
    </lineage>
</organism>
<evidence type="ECO:0000256" key="5">
    <source>
        <dbReference type="ARBA" id="ARBA00022989"/>
    </source>
</evidence>
<dbReference type="RefSeq" id="WP_023572386.1">
    <property type="nucleotide sequence ID" value="NZ_AVCS01000004.1"/>
</dbReference>
<keyword evidence="3" id="KW-1003">Cell membrane</keyword>
<keyword evidence="5 7" id="KW-1133">Transmembrane helix</keyword>
<accession>V6SK65</accession>
<dbReference type="eggNOG" id="COG2259">
    <property type="taxonomic scope" value="Bacteria"/>
</dbReference>
<dbReference type="PANTHER" id="PTHR33452:SF1">
    <property type="entry name" value="INNER MEMBRANE PROTEIN YPHA-RELATED"/>
    <property type="match status" value="1"/>
</dbReference>
<gene>
    <name evidence="8" type="ORF">Q767_03415</name>
</gene>
<dbReference type="GO" id="GO:0005886">
    <property type="term" value="C:plasma membrane"/>
    <property type="evidence" value="ECO:0007669"/>
    <property type="project" value="UniProtKB-SubCell"/>
</dbReference>
<evidence type="ECO:0000313" key="9">
    <source>
        <dbReference type="Proteomes" id="UP000030149"/>
    </source>
</evidence>
<dbReference type="PATRIC" id="fig|1107311.3.peg.323"/>
<dbReference type="Proteomes" id="UP000030149">
    <property type="component" value="Unassembled WGS sequence"/>
</dbReference>
<dbReference type="EMBL" id="JRLZ01000003">
    <property type="protein sequence ID" value="KGO96767.1"/>
    <property type="molecule type" value="Genomic_DNA"/>
</dbReference>
<comment type="subcellular location">
    <subcellularLocation>
        <location evidence="1">Cell membrane</location>
        <topology evidence="1">Multi-pass membrane protein</topology>
    </subcellularLocation>
</comment>
<evidence type="ECO:0000256" key="1">
    <source>
        <dbReference type="ARBA" id="ARBA00004651"/>
    </source>
</evidence>
<feature type="transmembrane region" description="Helical" evidence="7">
    <location>
        <begin position="84"/>
        <end position="103"/>
    </location>
</feature>
<feature type="transmembrane region" description="Helical" evidence="7">
    <location>
        <begin position="20"/>
        <end position="39"/>
    </location>
</feature>
<reference evidence="9" key="1">
    <citation type="submission" date="2013-09" db="EMBL/GenBank/DDBJ databases">
        <authorList>
            <person name="Zeng Z."/>
            <person name="Chen C."/>
        </authorList>
    </citation>
    <scope>NUCLEOTIDE SEQUENCE [LARGE SCALE GENOMIC DNA]</scope>
    <source>
        <strain evidence="9">DK69</strain>
    </source>
</reference>
<dbReference type="OrthoDB" id="680764at2"/>
<evidence type="ECO:0000256" key="2">
    <source>
        <dbReference type="ARBA" id="ARBA00006679"/>
    </source>
</evidence>
<keyword evidence="9" id="KW-1185">Reference proteome</keyword>
<dbReference type="STRING" id="1107311.Q767_03415"/>
<reference evidence="8 9" key="2">
    <citation type="journal article" date="2015" name="Stand. Genomic Sci.">
        <title>High quality draft genomic sequence of Flavobacterium enshiense DK69(T) and comparison among Flavobacterium genomes.</title>
        <authorList>
            <person name="Zeng Z."/>
            <person name="Chen C."/>
            <person name="Du H."/>
            <person name="Wang G."/>
            <person name="Li M."/>
        </authorList>
    </citation>
    <scope>NUCLEOTIDE SEQUENCE [LARGE SCALE GENOMIC DNA]</scope>
    <source>
        <strain evidence="8 9">DK69</strain>
    </source>
</reference>
<feature type="transmembrane region" description="Helical" evidence="7">
    <location>
        <begin position="110"/>
        <end position="129"/>
    </location>
</feature>
<dbReference type="PANTHER" id="PTHR33452">
    <property type="entry name" value="OXIDOREDUCTASE CATD-RELATED"/>
    <property type="match status" value="1"/>
</dbReference>
<dbReference type="InterPro" id="IPR032808">
    <property type="entry name" value="DoxX"/>
</dbReference>
<evidence type="ECO:0000256" key="4">
    <source>
        <dbReference type="ARBA" id="ARBA00022692"/>
    </source>
</evidence>
<dbReference type="InterPro" id="IPR051907">
    <property type="entry name" value="DoxX-like_oxidoreductase"/>
</dbReference>
<dbReference type="Pfam" id="PF07681">
    <property type="entry name" value="DoxX"/>
    <property type="match status" value="1"/>
</dbReference>
<protein>
    <submittedName>
        <fullName evidence="8">DoxX family protein</fullName>
    </submittedName>
</protein>
<keyword evidence="4 7" id="KW-0812">Transmembrane</keyword>
<feature type="transmembrane region" description="Helical" evidence="7">
    <location>
        <begin position="60"/>
        <end position="78"/>
    </location>
</feature>
<keyword evidence="6 7" id="KW-0472">Membrane</keyword>
<name>V6SK65_9FLAO</name>
<comment type="caution">
    <text evidence="8">The sequence shown here is derived from an EMBL/GenBank/DDBJ whole genome shotgun (WGS) entry which is preliminary data.</text>
</comment>
<evidence type="ECO:0000256" key="6">
    <source>
        <dbReference type="ARBA" id="ARBA00023136"/>
    </source>
</evidence>
<evidence type="ECO:0000313" key="8">
    <source>
        <dbReference type="EMBL" id="KGO96767.1"/>
    </source>
</evidence>
<comment type="similarity">
    <text evidence="2">Belongs to the DoxX family.</text>
</comment>
<evidence type="ECO:0000256" key="3">
    <source>
        <dbReference type="ARBA" id="ARBA00022475"/>
    </source>
</evidence>
<dbReference type="AlphaFoldDB" id="V6SK65"/>
<proteinExistence type="inferred from homology"/>
<sequence>MDTVKNLNKWANSHTSYPLDVLRVALGIFLIVMGGVFITNKHYLHEIILNSMQNFGSEMLMIHYIASAHMMGGIMIIFGLLTRWAILAQIPILIGAIAVNFMGPFYTQNFILASVSLLVCIFFLFYGSGKHSADYYFKMQQ</sequence>
<evidence type="ECO:0000256" key="7">
    <source>
        <dbReference type="SAM" id="Phobius"/>
    </source>
</evidence>